<reference evidence="1 2" key="1">
    <citation type="submission" date="2019-08" db="EMBL/GenBank/DDBJ databases">
        <title>Draft genome sequences of two oriental melons (Cucumis melo L. var makuwa).</title>
        <authorList>
            <person name="Kwon S.-Y."/>
        </authorList>
    </citation>
    <scope>NUCLEOTIDE SEQUENCE [LARGE SCALE GENOMIC DNA]</scope>
    <source>
        <strain evidence="2">cv. Chang Bougi</strain>
        <tissue evidence="1">Leaf</tissue>
    </source>
</reference>
<protein>
    <submittedName>
        <fullName evidence="1">Uncharacterized protein</fullName>
    </submittedName>
</protein>
<accession>A0A5D3D3S6</accession>
<dbReference type="Proteomes" id="UP000321947">
    <property type="component" value="Unassembled WGS sequence"/>
</dbReference>
<proteinExistence type="predicted"/>
<organism evidence="1 2">
    <name type="scientific">Cucumis melo var. makuwa</name>
    <name type="common">Oriental melon</name>
    <dbReference type="NCBI Taxonomy" id="1194695"/>
    <lineage>
        <taxon>Eukaryota</taxon>
        <taxon>Viridiplantae</taxon>
        <taxon>Streptophyta</taxon>
        <taxon>Embryophyta</taxon>
        <taxon>Tracheophyta</taxon>
        <taxon>Spermatophyta</taxon>
        <taxon>Magnoliopsida</taxon>
        <taxon>eudicotyledons</taxon>
        <taxon>Gunneridae</taxon>
        <taxon>Pentapetalae</taxon>
        <taxon>rosids</taxon>
        <taxon>fabids</taxon>
        <taxon>Cucurbitales</taxon>
        <taxon>Cucurbitaceae</taxon>
        <taxon>Benincaseae</taxon>
        <taxon>Cucumis</taxon>
    </lineage>
</organism>
<comment type="caution">
    <text evidence="1">The sequence shown here is derived from an EMBL/GenBank/DDBJ whole genome shotgun (WGS) entry which is preliminary data.</text>
</comment>
<sequence>MRAPTPPLPSFFFLFRARRSFSLFLPHPTVARQHLCLLSTPRSPNFISPSFPTALARPSTSLSAFVSQRHRTAVATAPFPIHLPVSRNHRSADRLFLYRKLRSVFCIRELTLKFSGSATGLIGDSSPLLGWIRWAWTRSRGIAKLQTPMLGCSVYCSYVSGLRCEPELITRLICASFGITRLIRVSFGITRLIRASFGITRLMCKGTVRGRPTGGKKDA</sequence>
<evidence type="ECO:0000313" key="2">
    <source>
        <dbReference type="Proteomes" id="UP000321947"/>
    </source>
</evidence>
<name>A0A5D3D3S6_CUCMM</name>
<evidence type="ECO:0000313" key="1">
    <source>
        <dbReference type="EMBL" id="TYK18076.1"/>
    </source>
</evidence>
<gene>
    <name evidence="1" type="ORF">E5676_scaffold306G004100</name>
</gene>
<dbReference type="AlphaFoldDB" id="A0A5D3D3S6"/>
<dbReference type="EMBL" id="SSTD01007940">
    <property type="protein sequence ID" value="TYK18076.1"/>
    <property type="molecule type" value="Genomic_DNA"/>
</dbReference>